<comment type="subunit">
    <text evidence="2">Homotetramer.</text>
</comment>
<proteinExistence type="inferred from homology"/>
<dbReference type="Gene3D" id="3.30.360.10">
    <property type="entry name" value="Dihydrodipicolinate Reductase, domain 2"/>
    <property type="match status" value="1"/>
</dbReference>
<feature type="site" description="Activates thiol group during catalysis" evidence="7">
    <location>
        <position position="174"/>
    </location>
</feature>
<evidence type="ECO:0000256" key="3">
    <source>
        <dbReference type="ARBA" id="ARBA00023002"/>
    </source>
</evidence>
<evidence type="ECO:0000256" key="8">
    <source>
        <dbReference type="RuleBase" id="RU000397"/>
    </source>
</evidence>
<feature type="binding site" evidence="6">
    <location>
        <position position="77"/>
    </location>
    <ligand>
        <name>NAD(+)</name>
        <dbReference type="ChEBI" id="CHEBI:57540"/>
    </ligand>
</feature>
<dbReference type="RefSeq" id="WP_125012931.1">
    <property type="nucleotide sequence ID" value="NZ_RQVR01000010.1"/>
</dbReference>
<dbReference type="EMBL" id="RQVR01000010">
    <property type="protein sequence ID" value="RRJ90784.1"/>
    <property type="molecule type" value="Genomic_DNA"/>
</dbReference>
<dbReference type="OrthoDB" id="9803304at2"/>
<evidence type="ECO:0000256" key="1">
    <source>
        <dbReference type="ARBA" id="ARBA00007406"/>
    </source>
</evidence>
<dbReference type="SUPFAM" id="SSF55347">
    <property type="entry name" value="Glyceraldehyde-3-phosphate dehydrogenase-like, C-terminal domain"/>
    <property type="match status" value="1"/>
</dbReference>
<feature type="binding site" evidence="5">
    <location>
        <position position="177"/>
    </location>
    <ligand>
        <name>D-glyceraldehyde 3-phosphate</name>
        <dbReference type="ChEBI" id="CHEBI:59776"/>
    </ligand>
</feature>
<dbReference type="PIRSF" id="PIRSF000149">
    <property type="entry name" value="GAP_DH"/>
    <property type="match status" value="1"/>
</dbReference>
<feature type="binding site" evidence="6">
    <location>
        <position position="119"/>
    </location>
    <ligand>
        <name>NAD(+)</name>
        <dbReference type="ChEBI" id="CHEBI:57540"/>
    </ligand>
</feature>
<feature type="binding site" evidence="5">
    <location>
        <begin position="206"/>
        <end position="207"/>
    </location>
    <ligand>
        <name>D-glyceraldehyde 3-phosphate</name>
        <dbReference type="ChEBI" id="CHEBI:59776"/>
    </ligand>
</feature>
<evidence type="ECO:0000256" key="5">
    <source>
        <dbReference type="PIRSR" id="PIRSR000149-2"/>
    </source>
</evidence>
<comment type="caution">
    <text evidence="10">The sequence shown here is derived from an EMBL/GenBank/DDBJ whole genome shotgun (WGS) entry which is preliminary data.</text>
</comment>
<dbReference type="SMART" id="SM00846">
    <property type="entry name" value="Gp_dh_N"/>
    <property type="match status" value="1"/>
</dbReference>
<dbReference type="InterPro" id="IPR020828">
    <property type="entry name" value="GlycerAld_3-P_DH_NAD(P)-bd"/>
</dbReference>
<feature type="active site" description="Nucleophile" evidence="4">
    <location>
        <position position="147"/>
    </location>
</feature>
<organism evidence="10 11">
    <name type="scientific">Flavobacterium macacae</name>
    <dbReference type="NCBI Taxonomy" id="2488993"/>
    <lineage>
        <taxon>Bacteria</taxon>
        <taxon>Pseudomonadati</taxon>
        <taxon>Bacteroidota</taxon>
        <taxon>Flavobacteriia</taxon>
        <taxon>Flavobacteriales</taxon>
        <taxon>Flavobacteriaceae</taxon>
        <taxon>Flavobacterium</taxon>
    </lineage>
</organism>
<feature type="binding site" evidence="5">
    <location>
        <position position="229"/>
    </location>
    <ligand>
        <name>D-glyceraldehyde 3-phosphate</name>
        <dbReference type="ChEBI" id="CHEBI:59776"/>
    </ligand>
</feature>
<dbReference type="PANTHER" id="PTHR43148">
    <property type="entry name" value="GLYCERALDEHYDE-3-PHOSPHATE DEHYDROGENASE 2"/>
    <property type="match status" value="1"/>
</dbReference>
<feature type="domain" description="Glyceraldehyde 3-phosphate dehydrogenase NAD(P) binding" evidence="9">
    <location>
        <begin position="2"/>
        <end position="147"/>
    </location>
</feature>
<dbReference type="FunFam" id="3.30.360.10:FF:000002">
    <property type="entry name" value="Glyceraldehyde-3-phosphate dehydrogenase"/>
    <property type="match status" value="1"/>
</dbReference>
<dbReference type="FunFam" id="3.40.50.720:FF:000001">
    <property type="entry name" value="Glyceraldehyde-3-phosphate dehydrogenase"/>
    <property type="match status" value="1"/>
</dbReference>
<keyword evidence="6" id="KW-0520">NAD</keyword>
<dbReference type="Gene3D" id="3.40.50.720">
    <property type="entry name" value="NAD(P)-binding Rossmann-like Domain"/>
    <property type="match status" value="1"/>
</dbReference>
<name>A0A3P3W7W8_9FLAO</name>
<evidence type="ECO:0000256" key="4">
    <source>
        <dbReference type="PIRSR" id="PIRSR000149-1"/>
    </source>
</evidence>
<dbReference type="InterPro" id="IPR036291">
    <property type="entry name" value="NAD(P)-bd_dom_sf"/>
</dbReference>
<reference evidence="10 11" key="1">
    <citation type="submission" date="2018-11" db="EMBL/GenBank/DDBJ databases">
        <title>Flavobacterium sp. nov., YIM 102600 draft genome.</title>
        <authorList>
            <person name="Li G."/>
            <person name="Jiang Y."/>
        </authorList>
    </citation>
    <scope>NUCLEOTIDE SEQUENCE [LARGE SCALE GENOMIC DNA]</scope>
    <source>
        <strain evidence="10 11">YIM 102600</strain>
    </source>
</reference>
<feature type="binding site" evidence="6">
    <location>
        <begin position="11"/>
        <end position="12"/>
    </location>
    <ligand>
        <name>NAD(+)</name>
        <dbReference type="ChEBI" id="CHEBI:57540"/>
    </ligand>
</feature>
<dbReference type="AlphaFoldDB" id="A0A3P3W7W8"/>
<feature type="binding site" evidence="6">
    <location>
        <position position="312"/>
    </location>
    <ligand>
        <name>NAD(+)</name>
        <dbReference type="ChEBI" id="CHEBI:57540"/>
    </ligand>
</feature>
<dbReference type="Proteomes" id="UP000271937">
    <property type="component" value="Unassembled WGS sequence"/>
</dbReference>
<evidence type="ECO:0000256" key="6">
    <source>
        <dbReference type="PIRSR" id="PIRSR000149-3"/>
    </source>
</evidence>
<comment type="similarity">
    <text evidence="1 8">Belongs to the glyceraldehyde-3-phosphate dehydrogenase family.</text>
</comment>
<dbReference type="PRINTS" id="PR00078">
    <property type="entry name" value="G3PDHDRGNASE"/>
</dbReference>
<evidence type="ECO:0000259" key="9">
    <source>
        <dbReference type="SMART" id="SM00846"/>
    </source>
</evidence>
<evidence type="ECO:0000256" key="7">
    <source>
        <dbReference type="PIRSR" id="PIRSR000149-4"/>
    </source>
</evidence>
<feature type="binding site" evidence="6">
    <location>
        <position position="33"/>
    </location>
    <ligand>
        <name>NAD(+)</name>
        <dbReference type="ChEBI" id="CHEBI:57540"/>
    </ligand>
</feature>
<evidence type="ECO:0000313" key="11">
    <source>
        <dbReference type="Proteomes" id="UP000271937"/>
    </source>
</evidence>
<evidence type="ECO:0000256" key="2">
    <source>
        <dbReference type="ARBA" id="ARBA00011881"/>
    </source>
</evidence>
<dbReference type="PROSITE" id="PS00071">
    <property type="entry name" value="GAPDH"/>
    <property type="match status" value="1"/>
</dbReference>
<dbReference type="Pfam" id="PF00044">
    <property type="entry name" value="Gp_dh_N"/>
    <property type="match status" value="1"/>
</dbReference>
<dbReference type="SUPFAM" id="SSF51735">
    <property type="entry name" value="NAD(P)-binding Rossmann-fold domains"/>
    <property type="match status" value="1"/>
</dbReference>
<keyword evidence="11" id="KW-1185">Reference proteome</keyword>
<keyword evidence="6" id="KW-0547">Nucleotide-binding</keyword>
<feature type="binding site" evidence="5">
    <location>
        <begin position="146"/>
        <end position="148"/>
    </location>
    <ligand>
        <name>D-glyceraldehyde 3-phosphate</name>
        <dbReference type="ChEBI" id="CHEBI:59776"/>
    </ligand>
</feature>
<evidence type="ECO:0000313" key="10">
    <source>
        <dbReference type="EMBL" id="RRJ90784.1"/>
    </source>
</evidence>
<protein>
    <submittedName>
        <fullName evidence="10">Type I glyceraldehyde-3-phosphate dehydrogenase</fullName>
    </submittedName>
</protein>
<dbReference type="InterPro" id="IPR020830">
    <property type="entry name" value="GlycerAld_3-P_DH_AS"/>
</dbReference>
<dbReference type="GO" id="GO:0051287">
    <property type="term" value="F:NAD binding"/>
    <property type="evidence" value="ECO:0007669"/>
    <property type="project" value="InterPro"/>
</dbReference>
<sequence>MKRIAINGFGRIGRSALKVIFDTTDLEVVAINDLMDIENAAYLLKYDSNYGKYAKDIRHEGNRIFVGEKAIMYSSIRDITGLPWKDLDIDVVIESTGLFTSQGDAEKHISAGARSVVISGPTKDTPTVVHGVNTETGKVSIFSCASCTTNSISPIIEILGRRLGIKKAILNTIHGYTASQALVDAPSKREPRMGRAAGFNIAPAATGAAIATTRVLPQYDGKFDGIALRVPVPVGSISDITFIAEKATTVEEINQILTEECATARYEKVVAVTSDPLVSTDIIGSPFAATIDLEMTRVVDGDLVKIMAWYDNEWGFTHQMIRQIQSMFSDSHAH</sequence>
<gene>
    <name evidence="10" type="ORF">EG849_09915</name>
</gene>
<dbReference type="CDD" id="cd05214">
    <property type="entry name" value="GAPDH_I_N"/>
    <property type="match status" value="1"/>
</dbReference>
<dbReference type="InterPro" id="IPR020829">
    <property type="entry name" value="GlycerAld_3-P_DH_cat"/>
</dbReference>
<dbReference type="InterPro" id="IPR020831">
    <property type="entry name" value="GlycerAld/Erythrose_P_DH"/>
</dbReference>
<dbReference type="Pfam" id="PF02800">
    <property type="entry name" value="Gp_dh_C"/>
    <property type="match status" value="1"/>
</dbReference>
<dbReference type="GO" id="GO:0016620">
    <property type="term" value="F:oxidoreductase activity, acting on the aldehyde or oxo group of donors, NAD or NADP as acceptor"/>
    <property type="evidence" value="ECO:0007669"/>
    <property type="project" value="InterPro"/>
</dbReference>
<keyword evidence="3" id="KW-0560">Oxidoreductase</keyword>
<accession>A0A3P3W7W8</accession>